<accession>A0ABX8TQG4</accession>
<proteinExistence type="predicted"/>
<dbReference type="InterPro" id="IPR000073">
    <property type="entry name" value="AB_hydrolase_1"/>
</dbReference>
<evidence type="ECO:0000313" key="3">
    <source>
        <dbReference type="Proteomes" id="UP000824681"/>
    </source>
</evidence>
<gene>
    <name evidence="2" type="ORF">Nocox_00485</name>
</gene>
<organism evidence="2 3">
    <name type="scientific">Nonomuraea coxensis DSM 45129</name>
    <dbReference type="NCBI Taxonomy" id="1122611"/>
    <lineage>
        <taxon>Bacteria</taxon>
        <taxon>Bacillati</taxon>
        <taxon>Actinomycetota</taxon>
        <taxon>Actinomycetes</taxon>
        <taxon>Streptosporangiales</taxon>
        <taxon>Streptosporangiaceae</taxon>
        <taxon>Nonomuraea</taxon>
    </lineage>
</organism>
<keyword evidence="3" id="KW-1185">Reference proteome</keyword>
<dbReference type="GO" id="GO:0016787">
    <property type="term" value="F:hydrolase activity"/>
    <property type="evidence" value="ECO:0007669"/>
    <property type="project" value="UniProtKB-KW"/>
</dbReference>
<evidence type="ECO:0000313" key="2">
    <source>
        <dbReference type="EMBL" id="QYC37735.1"/>
    </source>
</evidence>
<dbReference type="Gene3D" id="3.40.50.1820">
    <property type="entry name" value="alpha/beta hydrolase"/>
    <property type="match status" value="1"/>
</dbReference>
<dbReference type="InterPro" id="IPR029058">
    <property type="entry name" value="AB_hydrolase_fold"/>
</dbReference>
<evidence type="ECO:0000259" key="1">
    <source>
        <dbReference type="Pfam" id="PF12697"/>
    </source>
</evidence>
<dbReference type="SUPFAM" id="SSF53474">
    <property type="entry name" value="alpha/beta-Hydrolases"/>
    <property type="match status" value="1"/>
</dbReference>
<dbReference type="Proteomes" id="UP000824681">
    <property type="component" value="Chromosome"/>
</dbReference>
<dbReference type="Pfam" id="PF12697">
    <property type="entry name" value="Abhydrolase_6"/>
    <property type="match status" value="1"/>
</dbReference>
<reference evidence="2 3" key="1">
    <citation type="journal article" date="2021" name="ACS Chem. Biol.">
        <title>Genomic-Led Discovery of a Novel Glycopeptide Antibiotic by Nonomuraea coxensis DSM 45129.</title>
        <authorList>
            <person name="Yushchuk O."/>
            <person name="Vior N.M."/>
            <person name="Andreo-Vidal A."/>
            <person name="Berini F."/>
            <person name="Ruckert C."/>
            <person name="Busche T."/>
            <person name="Binda E."/>
            <person name="Kalinowski J."/>
            <person name="Truman A.W."/>
            <person name="Marinelli F."/>
        </authorList>
    </citation>
    <scope>NUCLEOTIDE SEQUENCE [LARGE SCALE GENOMIC DNA]</scope>
    <source>
        <strain evidence="2 3">DSM 45129</strain>
    </source>
</reference>
<protein>
    <submittedName>
        <fullName evidence="2">Alpha/beta hydrolase family protein</fullName>
    </submittedName>
</protein>
<name>A0ABX8TQG4_9ACTN</name>
<dbReference type="EMBL" id="CP068985">
    <property type="protein sequence ID" value="QYC37735.1"/>
    <property type="molecule type" value="Genomic_DNA"/>
</dbReference>
<feature type="domain" description="AB hydrolase-1" evidence="1">
    <location>
        <begin position="23"/>
        <end position="166"/>
    </location>
</feature>
<sequence>MHRVTSSDGTSIAYDRLGSGPAVVLVGGASADHAILAAELAAHFTVHNPDRRGDGAPPCAVERELEDLAALMEAAGGAAHLYGASSGGALALEAAAAGLPVARLAVYEVPYALAEDTPDEPADGLTLDRLTLDRLAKIHCPTLVATGPLAGGGFLDRAADAIAAALPVPERVVVQGTDPTSLATVLTRFFSP</sequence>
<dbReference type="RefSeq" id="WP_020542331.1">
    <property type="nucleotide sequence ID" value="NZ_CP068985.1"/>
</dbReference>
<keyword evidence="2" id="KW-0378">Hydrolase</keyword>